<sequence length="200" mass="22097">MIAVLLSFLLGFASILNIDAFQIPAPSTCRQLTTLYESTQSDSDQVEQFLEEKFPDFNNLLSKNEAVWKELKTAKEGYTIFAPNSKAFSDDTKRTQLTDPRNGELVEKVGAYHAIAEPVTAKQIFEAGGLITIGGEVPTFLLSGGFFGFGGNKEQTVTINSAKLIESYEFGKCIVHEVDSFVSPKILWRYADQLRIPGSN</sequence>
<evidence type="ECO:0000256" key="1">
    <source>
        <dbReference type="SAM" id="SignalP"/>
    </source>
</evidence>
<feature type="domain" description="FAS1" evidence="2">
    <location>
        <begin position="41"/>
        <end position="182"/>
    </location>
</feature>
<gene>
    <name evidence="3" type="ORF">EANT1437_LOCUS8522</name>
</gene>
<dbReference type="InterPro" id="IPR036378">
    <property type="entry name" value="FAS1_dom_sf"/>
</dbReference>
<keyword evidence="1" id="KW-0732">Signal</keyword>
<dbReference type="AlphaFoldDB" id="A0A7S2RP38"/>
<dbReference type="PROSITE" id="PS50213">
    <property type="entry name" value="FAS1"/>
    <property type="match status" value="1"/>
</dbReference>
<reference evidence="3" key="1">
    <citation type="submission" date="2021-01" db="EMBL/GenBank/DDBJ databases">
        <authorList>
            <person name="Corre E."/>
            <person name="Pelletier E."/>
            <person name="Niang G."/>
            <person name="Scheremetjew M."/>
            <person name="Finn R."/>
            <person name="Kale V."/>
            <person name="Holt S."/>
            <person name="Cochrane G."/>
            <person name="Meng A."/>
            <person name="Brown T."/>
            <person name="Cohen L."/>
        </authorList>
    </citation>
    <scope>NUCLEOTIDE SEQUENCE</scope>
    <source>
        <strain evidence="3">CCMP1452</strain>
    </source>
</reference>
<name>A0A7S2RP38_9STRA</name>
<dbReference type="SUPFAM" id="SSF82153">
    <property type="entry name" value="FAS1 domain"/>
    <property type="match status" value="1"/>
</dbReference>
<accession>A0A7S2RP38</accession>
<protein>
    <recommendedName>
        <fullName evidence="2">FAS1 domain-containing protein</fullName>
    </recommendedName>
</protein>
<feature type="chain" id="PRO_5031229724" description="FAS1 domain-containing protein" evidence="1">
    <location>
        <begin position="21"/>
        <end position="200"/>
    </location>
</feature>
<evidence type="ECO:0000313" key="3">
    <source>
        <dbReference type="EMBL" id="CAD9676732.1"/>
    </source>
</evidence>
<dbReference type="Pfam" id="PF02469">
    <property type="entry name" value="Fasciclin"/>
    <property type="match status" value="1"/>
</dbReference>
<dbReference type="InterPro" id="IPR000782">
    <property type="entry name" value="FAS1_domain"/>
</dbReference>
<evidence type="ECO:0000259" key="2">
    <source>
        <dbReference type="PROSITE" id="PS50213"/>
    </source>
</evidence>
<dbReference type="Gene3D" id="2.30.180.10">
    <property type="entry name" value="FAS1 domain"/>
    <property type="match status" value="1"/>
</dbReference>
<dbReference type="EMBL" id="HBHI01016577">
    <property type="protein sequence ID" value="CAD9676732.1"/>
    <property type="molecule type" value="Transcribed_RNA"/>
</dbReference>
<feature type="signal peptide" evidence="1">
    <location>
        <begin position="1"/>
        <end position="20"/>
    </location>
</feature>
<organism evidence="3">
    <name type="scientific">Eucampia antarctica</name>
    <dbReference type="NCBI Taxonomy" id="49252"/>
    <lineage>
        <taxon>Eukaryota</taxon>
        <taxon>Sar</taxon>
        <taxon>Stramenopiles</taxon>
        <taxon>Ochrophyta</taxon>
        <taxon>Bacillariophyta</taxon>
        <taxon>Mediophyceae</taxon>
        <taxon>Biddulphiophycidae</taxon>
        <taxon>Hemiaulales</taxon>
        <taxon>Hemiaulaceae</taxon>
        <taxon>Eucampia</taxon>
    </lineage>
</organism>
<proteinExistence type="predicted"/>